<proteinExistence type="inferred from homology"/>
<feature type="binding site" evidence="6">
    <location>
        <begin position="91"/>
        <end position="94"/>
    </location>
    <ligand>
        <name>FMN</name>
        <dbReference type="ChEBI" id="CHEBI:58210"/>
    </ligand>
</feature>
<feature type="binding site" evidence="6">
    <location>
        <position position="10"/>
    </location>
    <ligand>
        <name>FMN</name>
        <dbReference type="ChEBI" id="CHEBI:58210"/>
    </ligand>
</feature>
<comment type="subunit">
    <text evidence="6">Homodimer.</text>
</comment>
<dbReference type="PANTHER" id="PTHR43741:SF4">
    <property type="entry name" value="FMN-DEPENDENT NADH:QUINONE OXIDOREDUCTASE"/>
    <property type="match status" value="1"/>
</dbReference>
<evidence type="ECO:0000256" key="1">
    <source>
        <dbReference type="ARBA" id="ARBA00022630"/>
    </source>
</evidence>
<feature type="binding site" evidence="6">
    <location>
        <begin position="16"/>
        <end position="18"/>
    </location>
    <ligand>
        <name>FMN</name>
        <dbReference type="ChEBI" id="CHEBI:58210"/>
    </ligand>
</feature>
<dbReference type="EC" id="1.7.1.17" evidence="6"/>
<dbReference type="GO" id="GO:0016652">
    <property type="term" value="F:oxidoreductase activity, acting on NAD(P)H as acceptor"/>
    <property type="evidence" value="ECO:0007669"/>
    <property type="project" value="UniProtKB-UniRule"/>
</dbReference>
<reference evidence="8 9" key="1">
    <citation type="submission" date="2016-11" db="EMBL/GenBank/DDBJ databases">
        <authorList>
            <person name="Jaros S."/>
            <person name="Januszkiewicz K."/>
            <person name="Wedrychowicz H."/>
        </authorList>
    </citation>
    <scope>NUCLEOTIDE SEQUENCE [LARGE SCALE GENOMIC DNA]</scope>
    <source>
        <strain evidence="8 9">DSM 24787</strain>
    </source>
</reference>
<evidence type="ECO:0000256" key="5">
    <source>
        <dbReference type="ARBA" id="ARBA00048542"/>
    </source>
</evidence>
<comment type="catalytic activity">
    <reaction evidence="6">
        <text>2 a quinone + NADH + H(+) = 2 a 1,4-benzosemiquinone + NAD(+)</text>
        <dbReference type="Rhea" id="RHEA:65952"/>
        <dbReference type="ChEBI" id="CHEBI:15378"/>
        <dbReference type="ChEBI" id="CHEBI:57540"/>
        <dbReference type="ChEBI" id="CHEBI:57945"/>
        <dbReference type="ChEBI" id="CHEBI:132124"/>
        <dbReference type="ChEBI" id="CHEBI:134225"/>
    </reaction>
</comment>
<protein>
    <recommendedName>
        <fullName evidence="6">FMN dependent NADH:quinone oxidoreductase</fullName>
        <ecNumber evidence="6">1.6.5.-</ecNumber>
    </recommendedName>
    <alternativeName>
        <fullName evidence="6">Azo-dye reductase</fullName>
    </alternativeName>
    <alternativeName>
        <fullName evidence="6">FMN-dependent NADH-azo compound oxidoreductase</fullName>
    </alternativeName>
    <alternativeName>
        <fullName evidence="6">FMN-dependent NADH-azoreductase</fullName>
        <ecNumber evidence="6">1.7.1.17</ecNumber>
    </alternativeName>
</protein>
<dbReference type="GO" id="GO:0016655">
    <property type="term" value="F:oxidoreductase activity, acting on NAD(P)H, quinone or similar compound as acceptor"/>
    <property type="evidence" value="ECO:0007669"/>
    <property type="project" value="InterPro"/>
</dbReference>
<evidence type="ECO:0000259" key="7">
    <source>
        <dbReference type="Pfam" id="PF02525"/>
    </source>
</evidence>
<dbReference type="SUPFAM" id="SSF52218">
    <property type="entry name" value="Flavoproteins"/>
    <property type="match status" value="1"/>
</dbReference>
<keyword evidence="4 6" id="KW-0520">NAD</keyword>
<keyword evidence="9" id="KW-1185">Reference proteome</keyword>
<dbReference type="InterPro" id="IPR023048">
    <property type="entry name" value="NADH:quinone_OxRdtase_FMN_depd"/>
</dbReference>
<dbReference type="RefSeq" id="WP_074239580.1">
    <property type="nucleotide sequence ID" value="NZ_FSRA01000001.1"/>
</dbReference>
<evidence type="ECO:0000256" key="3">
    <source>
        <dbReference type="ARBA" id="ARBA00023002"/>
    </source>
</evidence>
<comment type="similarity">
    <text evidence="6">Belongs to the azoreductase type 1 family.</text>
</comment>
<dbReference type="HAMAP" id="MF_01216">
    <property type="entry name" value="Azoreductase_type1"/>
    <property type="match status" value="1"/>
</dbReference>
<sequence length="195" mass="21181">MKKILHISSSPRGAASSSILLANRIIEKIQNLHPGSTVVVNDTTEKDYPHLDSALINAYRATEKPEDVLKDSDAAVQELFDADVIVIGVPMYNFNLPSALKAWIDHIVRPGLTFSYATGAPVGLLKDKKVYLAIAANGVYSEGPMQTYDHAEPYLRFILGFIGLTDITTFRIEGGGIPGIMETAVQKGLERVAVV</sequence>
<evidence type="ECO:0000256" key="4">
    <source>
        <dbReference type="ARBA" id="ARBA00023027"/>
    </source>
</evidence>
<dbReference type="OrthoDB" id="9805013at2"/>
<accession>A0A1N6G1S6</accession>
<keyword evidence="1 6" id="KW-0285">Flavoprotein</keyword>
<dbReference type="GO" id="GO:0010181">
    <property type="term" value="F:FMN binding"/>
    <property type="evidence" value="ECO:0007669"/>
    <property type="project" value="UniProtKB-UniRule"/>
</dbReference>
<evidence type="ECO:0000256" key="2">
    <source>
        <dbReference type="ARBA" id="ARBA00022643"/>
    </source>
</evidence>
<comment type="cofactor">
    <cofactor evidence="6">
        <name>FMN</name>
        <dbReference type="ChEBI" id="CHEBI:58210"/>
    </cofactor>
    <text evidence="6">Binds 1 FMN per subunit.</text>
</comment>
<evidence type="ECO:0000313" key="8">
    <source>
        <dbReference type="EMBL" id="SIO01391.1"/>
    </source>
</evidence>
<comment type="caution">
    <text evidence="6">Lacks conserved residue(s) required for the propagation of feature annotation.</text>
</comment>
<dbReference type="InterPro" id="IPR029039">
    <property type="entry name" value="Flavoprotein-like_sf"/>
</dbReference>
<comment type="function">
    <text evidence="6">Quinone reductase that provides resistance to thiol-specific stress caused by electrophilic quinones.</text>
</comment>
<dbReference type="EC" id="1.6.5.-" evidence="6"/>
<comment type="catalytic activity">
    <reaction evidence="5">
        <text>N,N-dimethyl-1,4-phenylenediamine + anthranilate + 2 NAD(+) = 2-(4-dimethylaminophenyl)diazenylbenzoate + 2 NADH + 2 H(+)</text>
        <dbReference type="Rhea" id="RHEA:55872"/>
        <dbReference type="ChEBI" id="CHEBI:15378"/>
        <dbReference type="ChEBI" id="CHEBI:15783"/>
        <dbReference type="ChEBI" id="CHEBI:16567"/>
        <dbReference type="ChEBI" id="CHEBI:57540"/>
        <dbReference type="ChEBI" id="CHEBI:57945"/>
        <dbReference type="ChEBI" id="CHEBI:71579"/>
        <dbReference type="EC" id="1.7.1.17"/>
    </reaction>
    <physiologicalReaction direction="right-to-left" evidence="5">
        <dbReference type="Rhea" id="RHEA:55874"/>
    </physiologicalReaction>
</comment>
<dbReference type="EMBL" id="FSRA01000001">
    <property type="protein sequence ID" value="SIO01391.1"/>
    <property type="molecule type" value="Genomic_DNA"/>
</dbReference>
<dbReference type="PANTHER" id="PTHR43741">
    <property type="entry name" value="FMN-DEPENDENT NADH-AZOREDUCTASE 1"/>
    <property type="match status" value="1"/>
</dbReference>
<gene>
    <name evidence="6" type="primary">azoR</name>
    <name evidence="8" type="ORF">SAMN04488055_2528</name>
</gene>
<dbReference type="InterPro" id="IPR050104">
    <property type="entry name" value="FMN-dep_NADH:Q_OxRdtase_AzoR1"/>
</dbReference>
<dbReference type="STRING" id="536979.SAMN04488055_2528"/>
<dbReference type="Gene3D" id="3.40.50.360">
    <property type="match status" value="1"/>
</dbReference>
<feature type="domain" description="Flavodoxin-like fold" evidence="7">
    <location>
        <begin position="2"/>
        <end position="191"/>
    </location>
</feature>
<evidence type="ECO:0000313" key="9">
    <source>
        <dbReference type="Proteomes" id="UP000185003"/>
    </source>
</evidence>
<comment type="function">
    <text evidence="6">Also exhibits azoreductase activity. Catalyzes the reductive cleavage of the azo bond in aromatic azo compounds to the corresponding amines.</text>
</comment>
<dbReference type="AlphaFoldDB" id="A0A1N6G1S6"/>
<dbReference type="InterPro" id="IPR003680">
    <property type="entry name" value="Flavodoxin_fold"/>
</dbReference>
<evidence type="ECO:0000256" key="6">
    <source>
        <dbReference type="HAMAP-Rule" id="MF_01216"/>
    </source>
</evidence>
<keyword evidence="2 6" id="KW-0288">FMN</keyword>
<dbReference type="GO" id="GO:0009055">
    <property type="term" value="F:electron transfer activity"/>
    <property type="evidence" value="ECO:0007669"/>
    <property type="project" value="UniProtKB-UniRule"/>
</dbReference>
<dbReference type="Proteomes" id="UP000185003">
    <property type="component" value="Unassembled WGS sequence"/>
</dbReference>
<keyword evidence="3 6" id="KW-0560">Oxidoreductase</keyword>
<name>A0A1N6G1S6_9BACT</name>
<dbReference type="Pfam" id="PF02525">
    <property type="entry name" value="Flavodoxin_2"/>
    <property type="match status" value="1"/>
</dbReference>
<organism evidence="8 9">
    <name type="scientific">Chitinophaga niabensis</name>
    <dbReference type="NCBI Taxonomy" id="536979"/>
    <lineage>
        <taxon>Bacteria</taxon>
        <taxon>Pseudomonadati</taxon>
        <taxon>Bacteroidota</taxon>
        <taxon>Chitinophagia</taxon>
        <taxon>Chitinophagales</taxon>
        <taxon>Chitinophagaceae</taxon>
        <taxon>Chitinophaga</taxon>
    </lineage>
</organism>